<feature type="domain" description="Zinc finger/thioredoxin putative" evidence="2">
    <location>
        <begin position="4"/>
        <end position="36"/>
    </location>
</feature>
<dbReference type="Pfam" id="PF13717">
    <property type="entry name" value="Zn_ribbon_4"/>
    <property type="match status" value="1"/>
</dbReference>
<accession>A0ABV2CV61</accession>
<organism evidence="3 4">
    <name type="scientific">Uliginosibacterium paludis</name>
    <dbReference type="NCBI Taxonomy" id="1615952"/>
    <lineage>
        <taxon>Bacteria</taxon>
        <taxon>Pseudomonadati</taxon>
        <taxon>Pseudomonadota</taxon>
        <taxon>Betaproteobacteria</taxon>
        <taxon>Rhodocyclales</taxon>
        <taxon>Zoogloeaceae</taxon>
        <taxon>Uliginosibacterium</taxon>
    </lineage>
</organism>
<dbReference type="InterPro" id="IPR011723">
    <property type="entry name" value="Znf/thioredoxin_put"/>
</dbReference>
<keyword evidence="4" id="KW-1185">Reference proteome</keyword>
<feature type="transmembrane region" description="Helical" evidence="1">
    <location>
        <begin position="270"/>
        <end position="289"/>
    </location>
</feature>
<dbReference type="NCBIfam" id="TIGR02098">
    <property type="entry name" value="MJ0042_CXXC"/>
    <property type="match status" value="1"/>
</dbReference>
<dbReference type="RefSeq" id="WP_345929906.1">
    <property type="nucleotide sequence ID" value="NZ_JBDIVF010000012.1"/>
</dbReference>
<proteinExistence type="predicted"/>
<reference evidence="3 4" key="1">
    <citation type="submission" date="2024-07" db="EMBL/GenBank/DDBJ databases">
        <title>Uliginosibacterium paludis KCTC:42655.</title>
        <authorList>
            <person name="Kim M.K."/>
        </authorList>
    </citation>
    <scope>NUCLEOTIDE SEQUENCE [LARGE SCALE GENOMIC DNA]</scope>
    <source>
        <strain evidence="3 4">KCTC 42655</strain>
    </source>
</reference>
<dbReference type="Pfam" id="PF11906">
    <property type="entry name" value="DUF3426"/>
    <property type="match status" value="1"/>
</dbReference>
<protein>
    <submittedName>
        <fullName evidence="3">DUF3426 domain-containing protein</fullName>
    </submittedName>
</protein>
<gene>
    <name evidence="3" type="ORF">ABVT11_18285</name>
</gene>
<keyword evidence="1" id="KW-0812">Transmembrane</keyword>
<dbReference type="EMBL" id="JBEWLZ010000015">
    <property type="protein sequence ID" value="MET1491793.1"/>
    <property type="molecule type" value="Genomic_DNA"/>
</dbReference>
<dbReference type="Proteomes" id="UP001548590">
    <property type="component" value="Unassembled WGS sequence"/>
</dbReference>
<evidence type="ECO:0000313" key="3">
    <source>
        <dbReference type="EMBL" id="MET1491793.1"/>
    </source>
</evidence>
<name>A0ABV2CV61_9RHOO</name>
<comment type="caution">
    <text evidence="3">The sequence shown here is derived from an EMBL/GenBank/DDBJ whole genome shotgun (WGS) entry which is preliminary data.</text>
</comment>
<evidence type="ECO:0000313" key="4">
    <source>
        <dbReference type="Proteomes" id="UP001548590"/>
    </source>
</evidence>
<sequence>MLTTRCPHCSTVFRIRPEQLSVRGGRVRCGHCQQAFSALSHLEEMEDEAGLPPNPVPPVSPSVAAPTRAAAPAVAAPVAQPVRLAAPPRPVPDAPVTSVPAAPASVLAPAVQDDPLQITIDALPASFSADGELDFDLSGLEGEGFSADPVPPAEPVEPVISIDRLPKDVSDEGKAAEDGKPLAAEMAAAGEPKYESRIARELGIRAYDPEADQSFGQTVMLEEPLDLTRMDADEPGPGAASLFDEHERQEHQAGRNLVEDRRSGHGKWKWILGCVLLALVALFQLAYVFRTELAREMPNLRPELEEACALLACTVPYPQEATNEKIKIESSEFFADSGGAGRYRLVATIANHVPYPQAWPSLELTITDRFDIAVARRVLAPAEWLPEANRNQPAFEAHSDVTANISLDLDKLSAQGYRLYVFYP</sequence>
<evidence type="ECO:0000259" key="2">
    <source>
        <dbReference type="Pfam" id="PF13717"/>
    </source>
</evidence>
<keyword evidence="1" id="KW-0472">Membrane</keyword>
<evidence type="ECO:0000256" key="1">
    <source>
        <dbReference type="SAM" id="Phobius"/>
    </source>
</evidence>
<dbReference type="InterPro" id="IPR021834">
    <property type="entry name" value="DUF3426"/>
</dbReference>
<keyword evidence="1" id="KW-1133">Transmembrane helix</keyword>